<keyword evidence="2" id="KW-1133">Transmembrane helix</keyword>
<dbReference type="GeneID" id="81126275"/>
<feature type="compositionally biased region" description="Basic and acidic residues" evidence="1">
    <location>
        <begin position="14"/>
        <end position="24"/>
    </location>
</feature>
<feature type="compositionally biased region" description="Basic and acidic residues" evidence="1">
    <location>
        <begin position="33"/>
        <end position="44"/>
    </location>
</feature>
<protein>
    <submittedName>
        <fullName evidence="3">Uncharacterized protein</fullName>
    </submittedName>
</protein>
<dbReference type="EMBL" id="JBHTAH010000001">
    <property type="protein sequence ID" value="MFC7068506.1"/>
    <property type="molecule type" value="Genomic_DNA"/>
</dbReference>
<evidence type="ECO:0000256" key="2">
    <source>
        <dbReference type="SAM" id="Phobius"/>
    </source>
</evidence>
<gene>
    <name evidence="3" type="ORF">ACFQL9_02540</name>
</gene>
<evidence type="ECO:0000256" key="1">
    <source>
        <dbReference type="SAM" id="MobiDB-lite"/>
    </source>
</evidence>
<accession>A0ABD5WB05</accession>
<keyword evidence="2" id="KW-0472">Membrane</keyword>
<dbReference type="AlphaFoldDB" id="A0ABD5WB05"/>
<dbReference type="Proteomes" id="UP001596461">
    <property type="component" value="Unassembled WGS sequence"/>
</dbReference>
<feature type="region of interest" description="Disordered" evidence="1">
    <location>
        <begin position="1"/>
        <end position="46"/>
    </location>
</feature>
<dbReference type="RefSeq" id="WP_284031384.1">
    <property type="nucleotide sequence ID" value="NZ_CP126154.1"/>
</dbReference>
<sequence length="113" mass="12036">MDDDSGGDADTDAGTEHTERDRTGTDGAATPDTRVERVPVETRSDRRRRGVRQLLFVIAGSHTGAFLGSSLPTNFGLPGNVSGALLVVLLFVLPFVVDAKWERIEATVDGLGL</sequence>
<comment type="caution">
    <text evidence="3">The sequence shown here is derived from an EMBL/GenBank/DDBJ whole genome shotgun (WGS) entry which is preliminary data.</text>
</comment>
<reference evidence="3 4" key="1">
    <citation type="journal article" date="2019" name="Int. J. Syst. Evol. Microbiol.">
        <title>The Global Catalogue of Microorganisms (GCM) 10K type strain sequencing project: providing services to taxonomists for standard genome sequencing and annotation.</title>
        <authorList>
            <consortium name="The Broad Institute Genomics Platform"/>
            <consortium name="The Broad Institute Genome Sequencing Center for Infectious Disease"/>
            <person name="Wu L."/>
            <person name="Ma J."/>
        </authorList>
    </citation>
    <scope>NUCLEOTIDE SEQUENCE [LARGE SCALE GENOMIC DNA]</scope>
    <source>
        <strain evidence="3 4">DT31</strain>
    </source>
</reference>
<keyword evidence="2" id="KW-0812">Transmembrane</keyword>
<feature type="transmembrane region" description="Helical" evidence="2">
    <location>
        <begin position="77"/>
        <end position="97"/>
    </location>
</feature>
<keyword evidence="4" id="KW-1185">Reference proteome</keyword>
<evidence type="ECO:0000313" key="4">
    <source>
        <dbReference type="Proteomes" id="UP001596461"/>
    </source>
</evidence>
<proteinExistence type="predicted"/>
<name>A0ABD5WB05_9EURY</name>
<evidence type="ECO:0000313" key="3">
    <source>
        <dbReference type="EMBL" id="MFC7068506.1"/>
    </source>
</evidence>
<organism evidence="3 4">
    <name type="scientific">Halobaculum lipolyticum</name>
    <dbReference type="NCBI Taxonomy" id="3032001"/>
    <lineage>
        <taxon>Archaea</taxon>
        <taxon>Methanobacteriati</taxon>
        <taxon>Methanobacteriota</taxon>
        <taxon>Stenosarchaea group</taxon>
        <taxon>Halobacteria</taxon>
        <taxon>Halobacteriales</taxon>
        <taxon>Haloferacaceae</taxon>
        <taxon>Halobaculum</taxon>
    </lineage>
</organism>
<feature type="compositionally biased region" description="Acidic residues" evidence="1">
    <location>
        <begin position="1"/>
        <end position="13"/>
    </location>
</feature>